<dbReference type="InterPro" id="IPR012677">
    <property type="entry name" value="Nucleotide-bd_a/b_plait_sf"/>
</dbReference>
<dbReference type="InterPro" id="IPR036390">
    <property type="entry name" value="WH_DNA-bd_sf"/>
</dbReference>
<dbReference type="Pfam" id="PF00411">
    <property type="entry name" value="Ribosomal_S11"/>
    <property type="match status" value="1"/>
</dbReference>
<dbReference type="GO" id="GO:1990904">
    <property type="term" value="C:ribonucleoprotein complex"/>
    <property type="evidence" value="ECO:0007669"/>
    <property type="project" value="UniProtKB-KW"/>
</dbReference>
<dbReference type="FunFam" id="1.10.10.10:FF:000158">
    <property type="entry name" value="La ribonucleoprotein domain family member 7"/>
    <property type="match status" value="1"/>
</dbReference>
<organism evidence="20 21">
    <name type="scientific">Vitis rotundifolia</name>
    <name type="common">Muscadine grape</name>
    <dbReference type="NCBI Taxonomy" id="103349"/>
    <lineage>
        <taxon>Eukaryota</taxon>
        <taxon>Viridiplantae</taxon>
        <taxon>Streptophyta</taxon>
        <taxon>Embryophyta</taxon>
        <taxon>Tracheophyta</taxon>
        <taxon>Spermatophyta</taxon>
        <taxon>Magnoliopsida</taxon>
        <taxon>eudicotyledons</taxon>
        <taxon>Gunneridae</taxon>
        <taxon>Pentapetalae</taxon>
        <taxon>rosids</taxon>
        <taxon>Vitales</taxon>
        <taxon>Vitaceae</taxon>
        <taxon>Viteae</taxon>
        <taxon>Vitis</taxon>
    </lineage>
</organism>
<evidence type="ECO:0000256" key="2">
    <source>
        <dbReference type="ARBA" id="ARBA00004123"/>
    </source>
</evidence>
<keyword evidence="7 17" id="KW-0812">Transmembrane</keyword>
<name>A0AA39DP18_VITRO</name>
<evidence type="ECO:0000256" key="9">
    <source>
        <dbReference type="ARBA" id="ARBA00022980"/>
    </source>
</evidence>
<dbReference type="Gene3D" id="3.30.70.330">
    <property type="match status" value="1"/>
</dbReference>
<dbReference type="PROSITE" id="PS50102">
    <property type="entry name" value="RRM"/>
    <property type="match status" value="1"/>
</dbReference>
<dbReference type="SUPFAM" id="SSF54928">
    <property type="entry name" value="RNA-binding domain, RBD"/>
    <property type="match status" value="1"/>
</dbReference>
<keyword evidence="12" id="KW-0539">Nucleus</keyword>
<evidence type="ECO:0000256" key="17">
    <source>
        <dbReference type="SAM" id="Phobius"/>
    </source>
</evidence>
<sequence>MESYDISSPPHDPPCFAPGSPPPSDDTHLSANDALLADDLRGKIIKQVEYYFSDENLPTDKYLMNLLKKDKKGFVPIAVIASFRKMKKLTQDIQLIVAALRESSQLVVSSDGKKVKRLHPLSLTEVKDSKMCTVLIENLPEDHSTENIQRIFGAAGNIKKICIHDPYATEESTKDSKVEKLISGKLHALVEYETVEAAERAVATLNNEQDWRNGMRVKLLHKQMGKYGQRRKGWKGSDMEKNSSVGAAHPAGDEENHNSSERHDETPDEEDGEHLTKEKNGQRGRNRGRSRGQKYRGMNGQGHGTLSSSYGAEGSKPPPGPRMPDGTRGFTMGRGRPPKFSKSLIAQSTFPPAKRLSVHLNDVVLTLLLPPRIHDLIAAYSSSSTVMQSYSLSTLSFLLPRRRLSLSSPFRFPSDSRRFRSCSLKLLNVRINGHESRRRLLRIRAMDEGSMGISSLDDWGDNEGIVGNMLPSSDGEDSDGEIIINPVSDIDLATSNERLVSSNDALTLAAHRFAMIGKGRKKNRIKYGILVNAGLITFLTMLLLLVDCCAWRIVRLPLEPFYLTRPFFISAVLVSGMGYICVPLLHGLKMHQLLRKEGPVRHSSKRRTPTMGGLFFVPIGIVVAKSMCFSSIEVSGVATATLAFAAIGLFDDILSHAKNHNSGLSAWIRILLEVAAGTWFSFWLDNTNMSSPYGMKMLVPLPAPLGLVCLGKYYLSLTTFCFVSMGNGVNLTDGLDGLAGGTAALAFIGMSISVLPICPDLAVFGASMAGACFGFLLHNRHKASVFMGDTGSLALGGALAAMAACTGMFFPLFISSGIFVLETVSVIMQVSYFKTTKFFQGAGRRLFRMAPFHHHLELCGLKEPIIVAEQPYAPPSTLGFRQNSFPKSPSSFSFVEVMSRRKVREPKEENVTLGPTVRDGEHVFGVAHIFASFNDTFIHVTDLSGRETLVRITGGMKVKADRDESSPYAAMLAAQDVAQRCKELGITALHIKLRATGGNKTKTPGPGAQSALRALARSGMRVGRIEDVTPIPTDSTRRKGGRRGRRL</sequence>
<feature type="region of interest" description="Disordered" evidence="16">
    <location>
        <begin position="222"/>
        <end position="334"/>
    </location>
</feature>
<evidence type="ECO:0000256" key="4">
    <source>
        <dbReference type="ARBA" id="ARBA00005583"/>
    </source>
</evidence>
<comment type="function">
    <text evidence="1">Transcriptional regulator.</text>
</comment>
<evidence type="ECO:0000256" key="3">
    <source>
        <dbReference type="ARBA" id="ARBA00004141"/>
    </source>
</evidence>
<dbReference type="GO" id="GO:0003735">
    <property type="term" value="F:structural constituent of ribosome"/>
    <property type="evidence" value="ECO:0007669"/>
    <property type="project" value="InterPro"/>
</dbReference>
<dbReference type="InterPro" id="IPR002344">
    <property type="entry name" value="Lupus_La"/>
</dbReference>
<dbReference type="InterPro" id="IPR003524">
    <property type="entry name" value="PNAcMuramoyl-5peptid_Trfase"/>
</dbReference>
<comment type="caution">
    <text evidence="20">The sequence shown here is derived from an EMBL/GenBank/DDBJ whole genome shotgun (WGS) entry which is preliminary data.</text>
</comment>
<keyword evidence="9 15" id="KW-0689">Ribosomal protein</keyword>
<dbReference type="NCBIfam" id="TIGR00445">
    <property type="entry name" value="mraY"/>
    <property type="match status" value="1"/>
</dbReference>
<keyword evidence="21" id="KW-1185">Reference proteome</keyword>
<dbReference type="SUPFAM" id="SSF53137">
    <property type="entry name" value="Translational machinery components"/>
    <property type="match status" value="1"/>
</dbReference>
<keyword evidence="13 15" id="KW-0687">Ribonucleoprotein</keyword>
<dbReference type="GO" id="GO:0006396">
    <property type="term" value="P:RNA processing"/>
    <property type="evidence" value="ECO:0007669"/>
    <property type="project" value="InterPro"/>
</dbReference>
<dbReference type="InterPro" id="IPR000715">
    <property type="entry name" value="Glycosyl_transferase_4"/>
</dbReference>
<feature type="transmembrane region" description="Helical" evidence="17">
    <location>
        <begin position="634"/>
        <end position="654"/>
    </location>
</feature>
<feature type="transmembrane region" description="Helical" evidence="17">
    <location>
        <begin position="791"/>
        <end position="814"/>
    </location>
</feature>
<dbReference type="NCBIfam" id="NF007176">
    <property type="entry name" value="PRK09607.1"/>
    <property type="match status" value="1"/>
</dbReference>
<dbReference type="GO" id="GO:0006412">
    <property type="term" value="P:translation"/>
    <property type="evidence" value="ECO:0007669"/>
    <property type="project" value="InterPro"/>
</dbReference>
<feature type="transmembrane region" description="Helical" evidence="17">
    <location>
        <begin position="761"/>
        <end position="779"/>
    </location>
</feature>
<dbReference type="GO" id="GO:0044038">
    <property type="term" value="P:cell wall macromolecule biosynthetic process"/>
    <property type="evidence" value="ECO:0007669"/>
    <property type="project" value="TreeGrafter"/>
</dbReference>
<evidence type="ECO:0000313" key="21">
    <source>
        <dbReference type="Proteomes" id="UP001168098"/>
    </source>
</evidence>
<dbReference type="InterPro" id="IPR000504">
    <property type="entry name" value="RRM_dom"/>
</dbReference>
<feature type="compositionally biased region" description="Basic and acidic residues" evidence="16">
    <location>
        <begin position="251"/>
        <end position="265"/>
    </location>
</feature>
<evidence type="ECO:0000256" key="12">
    <source>
        <dbReference type="ARBA" id="ARBA00023242"/>
    </source>
</evidence>
<dbReference type="PANTHER" id="PTHR22926">
    <property type="entry name" value="PHOSPHO-N-ACETYLMURAMOYL-PENTAPEPTIDE-TRANSFERASE"/>
    <property type="match status" value="1"/>
</dbReference>
<dbReference type="PROSITE" id="PS01348">
    <property type="entry name" value="MRAY_2"/>
    <property type="match status" value="1"/>
</dbReference>
<dbReference type="GO" id="GO:0005886">
    <property type="term" value="C:plasma membrane"/>
    <property type="evidence" value="ECO:0007669"/>
    <property type="project" value="TreeGrafter"/>
</dbReference>
<dbReference type="Proteomes" id="UP001168098">
    <property type="component" value="Unassembled WGS sequence"/>
</dbReference>
<evidence type="ECO:0000256" key="14">
    <source>
        <dbReference type="PROSITE-ProRule" id="PRU00332"/>
    </source>
</evidence>
<dbReference type="PROSITE" id="PS01347">
    <property type="entry name" value="MRAY_1"/>
    <property type="match status" value="1"/>
</dbReference>
<feature type="transmembrane region" description="Helical" evidence="17">
    <location>
        <begin position="666"/>
        <end position="684"/>
    </location>
</feature>
<dbReference type="PANTHER" id="PTHR22926:SF5">
    <property type="entry name" value="PHOSPHO-N-ACETYLMURAMOYL-PENTAPEPTIDE-TRANSFERASE HOMOLOG"/>
    <property type="match status" value="1"/>
</dbReference>
<dbReference type="EMBL" id="JARBHA010000010">
    <property type="protein sequence ID" value="KAJ9690969.1"/>
    <property type="molecule type" value="Genomic_DNA"/>
</dbReference>
<feature type="transmembrane region" description="Helical" evidence="17">
    <location>
        <begin position="529"/>
        <end position="554"/>
    </location>
</feature>
<dbReference type="PROSITE" id="PS50961">
    <property type="entry name" value="HTH_LA"/>
    <property type="match status" value="1"/>
</dbReference>
<dbReference type="Pfam" id="PF05383">
    <property type="entry name" value="La"/>
    <property type="match status" value="1"/>
</dbReference>
<dbReference type="PRINTS" id="PR00302">
    <property type="entry name" value="LUPUSLA"/>
</dbReference>
<evidence type="ECO:0000259" key="19">
    <source>
        <dbReference type="PROSITE" id="PS50961"/>
    </source>
</evidence>
<comment type="similarity">
    <text evidence="5 15">Belongs to the universal ribosomal protein uS11 family.</text>
</comment>
<keyword evidence="10 17" id="KW-1133">Transmembrane helix</keyword>
<dbReference type="InterPro" id="IPR036967">
    <property type="entry name" value="Ribosomal_uS11_sf"/>
</dbReference>
<dbReference type="CDD" id="cd06852">
    <property type="entry name" value="GT_MraY"/>
    <property type="match status" value="1"/>
</dbReference>
<dbReference type="InterPro" id="IPR001971">
    <property type="entry name" value="Ribosomal_uS11"/>
</dbReference>
<evidence type="ECO:0000256" key="16">
    <source>
        <dbReference type="SAM" id="MobiDB-lite"/>
    </source>
</evidence>
<dbReference type="Pfam" id="PF00953">
    <property type="entry name" value="Glycos_transf_4"/>
    <property type="match status" value="1"/>
</dbReference>
<gene>
    <name evidence="20" type="ORF">PVL29_013231</name>
</gene>
<dbReference type="CDD" id="cd12288">
    <property type="entry name" value="RRM_La_like_plant"/>
    <property type="match status" value="1"/>
</dbReference>
<feature type="transmembrane region" description="Helical" evidence="17">
    <location>
        <begin position="609"/>
        <end position="628"/>
    </location>
</feature>
<feature type="compositionally biased region" description="Basic residues" evidence="16">
    <location>
        <begin position="282"/>
        <end position="294"/>
    </location>
</feature>
<feature type="compositionally biased region" description="Basic residues" evidence="16">
    <location>
        <begin position="222"/>
        <end position="234"/>
    </location>
</feature>
<evidence type="ECO:0000256" key="15">
    <source>
        <dbReference type="RuleBase" id="RU003629"/>
    </source>
</evidence>
<dbReference type="InterPro" id="IPR018480">
    <property type="entry name" value="PNAcMuramoyl-5peptid_Trfase_CS"/>
</dbReference>
<dbReference type="PROSITE" id="PS00054">
    <property type="entry name" value="RIBOSOMAL_S11"/>
    <property type="match status" value="1"/>
</dbReference>
<dbReference type="InterPro" id="IPR006630">
    <property type="entry name" value="La_HTH"/>
</dbReference>
<evidence type="ECO:0000256" key="11">
    <source>
        <dbReference type="ARBA" id="ARBA00023136"/>
    </source>
</evidence>
<dbReference type="GO" id="GO:0005840">
    <property type="term" value="C:ribosome"/>
    <property type="evidence" value="ECO:0007669"/>
    <property type="project" value="UniProtKB-KW"/>
</dbReference>
<proteinExistence type="inferred from homology"/>
<feature type="transmembrane region" description="Helical" evidence="17">
    <location>
        <begin position="566"/>
        <end position="588"/>
    </location>
</feature>
<dbReference type="Gene3D" id="1.10.10.10">
    <property type="entry name" value="Winged helix-like DNA-binding domain superfamily/Winged helix DNA-binding domain"/>
    <property type="match status" value="1"/>
</dbReference>
<accession>A0AA39DP18</accession>
<dbReference type="InterPro" id="IPR035979">
    <property type="entry name" value="RBD_domain_sf"/>
</dbReference>
<feature type="region of interest" description="Disordered" evidence="16">
    <location>
        <begin position="1"/>
        <end position="30"/>
    </location>
</feature>
<feature type="transmembrane region" description="Helical" evidence="17">
    <location>
        <begin position="704"/>
        <end position="723"/>
    </location>
</feature>
<feature type="compositionally biased region" description="Pro residues" evidence="16">
    <location>
        <begin position="10"/>
        <end position="24"/>
    </location>
</feature>
<evidence type="ECO:0000256" key="13">
    <source>
        <dbReference type="ARBA" id="ARBA00023274"/>
    </source>
</evidence>
<evidence type="ECO:0000256" key="6">
    <source>
        <dbReference type="ARBA" id="ARBA00022679"/>
    </source>
</evidence>
<keyword evidence="8 14" id="KW-0694">RNA-binding</keyword>
<feature type="transmembrane region" description="Helical" evidence="17">
    <location>
        <begin position="735"/>
        <end position="755"/>
    </location>
</feature>
<dbReference type="InterPro" id="IPR034878">
    <property type="entry name" value="La-rel_plant_RRM"/>
</dbReference>
<evidence type="ECO:0000259" key="18">
    <source>
        <dbReference type="PROSITE" id="PS50102"/>
    </source>
</evidence>
<protein>
    <submittedName>
        <fullName evidence="20">Uncharacterized protein</fullName>
    </submittedName>
</protein>
<feature type="domain" description="RRM" evidence="18">
    <location>
        <begin position="132"/>
        <end position="224"/>
    </location>
</feature>
<evidence type="ECO:0000256" key="7">
    <source>
        <dbReference type="ARBA" id="ARBA00022692"/>
    </source>
</evidence>
<dbReference type="InterPro" id="IPR018102">
    <property type="entry name" value="Ribosomal_uS11_CS"/>
</dbReference>
<dbReference type="GO" id="GO:0008963">
    <property type="term" value="F:phospho-N-acetylmuramoyl-pentapeptide-transferase activity"/>
    <property type="evidence" value="ECO:0007669"/>
    <property type="project" value="InterPro"/>
</dbReference>
<dbReference type="SMART" id="SM00715">
    <property type="entry name" value="LA"/>
    <property type="match status" value="1"/>
</dbReference>
<dbReference type="SUPFAM" id="SSF46785">
    <property type="entry name" value="Winged helix' DNA-binding domain"/>
    <property type="match status" value="1"/>
</dbReference>
<dbReference type="Gene3D" id="3.30.420.80">
    <property type="entry name" value="Ribosomal protein S11"/>
    <property type="match status" value="1"/>
</dbReference>
<keyword evidence="6" id="KW-0808">Transferase</keyword>
<evidence type="ECO:0000256" key="10">
    <source>
        <dbReference type="ARBA" id="ARBA00022989"/>
    </source>
</evidence>
<dbReference type="HAMAP" id="MF_01310">
    <property type="entry name" value="Ribosomal_uS11"/>
    <property type="match status" value="1"/>
</dbReference>
<dbReference type="GO" id="GO:0005634">
    <property type="term" value="C:nucleus"/>
    <property type="evidence" value="ECO:0007669"/>
    <property type="project" value="UniProtKB-SubCell"/>
</dbReference>
<dbReference type="FunFam" id="3.30.420.80:FF:000002">
    <property type="entry name" value="40S ribosomal protein S14"/>
    <property type="match status" value="1"/>
</dbReference>
<dbReference type="CDD" id="cd08033">
    <property type="entry name" value="LARP_6"/>
    <property type="match status" value="1"/>
</dbReference>
<keyword evidence="11 17" id="KW-0472">Membrane</keyword>
<evidence type="ECO:0000313" key="20">
    <source>
        <dbReference type="EMBL" id="KAJ9690969.1"/>
    </source>
</evidence>
<dbReference type="InterPro" id="IPR036388">
    <property type="entry name" value="WH-like_DNA-bd_sf"/>
</dbReference>
<dbReference type="Pfam" id="PF00076">
    <property type="entry name" value="RRM_1"/>
    <property type="match status" value="1"/>
</dbReference>
<dbReference type="GO" id="GO:0071555">
    <property type="term" value="P:cell wall organization"/>
    <property type="evidence" value="ECO:0007669"/>
    <property type="project" value="TreeGrafter"/>
</dbReference>
<dbReference type="AlphaFoldDB" id="A0AA39DP18"/>
<evidence type="ECO:0000256" key="1">
    <source>
        <dbReference type="ARBA" id="ARBA00002339"/>
    </source>
</evidence>
<dbReference type="GO" id="GO:0003723">
    <property type="term" value="F:RNA binding"/>
    <property type="evidence" value="ECO:0007669"/>
    <property type="project" value="UniProtKB-UniRule"/>
</dbReference>
<reference evidence="20 21" key="1">
    <citation type="journal article" date="2023" name="BMC Biotechnol.">
        <title>Vitis rotundifolia cv Carlos genome sequencing.</title>
        <authorList>
            <person name="Huff M."/>
            <person name="Hulse-Kemp A."/>
            <person name="Scheffler B."/>
            <person name="Youngblood R."/>
            <person name="Simpson S."/>
            <person name="Babiker E."/>
            <person name="Staton M."/>
        </authorList>
    </citation>
    <scope>NUCLEOTIDE SEQUENCE [LARGE SCALE GENOMIC DNA]</scope>
    <source>
        <tissue evidence="20">Leaf</tissue>
    </source>
</reference>
<comment type="subcellular location">
    <subcellularLocation>
        <location evidence="3">Membrane</location>
        <topology evidence="3">Multi-pass membrane protein</topology>
    </subcellularLocation>
    <subcellularLocation>
        <location evidence="2">Nucleus</location>
    </subcellularLocation>
</comment>
<comment type="similarity">
    <text evidence="4">Belongs to the glycosyltransferase 4 family. MraY subfamily.</text>
</comment>
<evidence type="ECO:0000256" key="8">
    <source>
        <dbReference type="ARBA" id="ARBA00022884"/>
    </source>
</evidence>
<evidence type="ECO:0000256" key="5">
    <source>
        <dbReference type="ARBA" id="ARBA00006194"/>
    </source>
</evidence>
<feature type="domain" description="HTH La-type RNA-binding" evidence="19">
    <location>
        <begin position="34"/>
        <end position="125"/>
    </location>
</feature>